<sequence>MSTSKLKPLLNNLSQSIIKKMDINIPKDMISIDIKKENPDSCDEYKVVFEEVFSFYFVNENTNLVKKAYFDCTKLTSIGYYENGIGEFANADVSDIEELKAEDVSLPNFALELKNSSMFIEARSIKINDKKFKVGYPNI</sequence>
<dbReference type="Proteomes" id="UP000184082">
    <property type="component" value="Unassembled WGS sequence"/>
</dbReference>
<dbReference type="RefSeq" id="WP_072968169.1">
    <property type="nucleotide sequence ID" value="NZ_FRAJ01000018.1"/>
</dbReference>
<name>A0A1M6SEJ4_9FIRM</name>
<dbReference type="Pfam" id="PF24711">
    <property type="entry name" value="YxiG"/>
    <property type="match status" value="1"/>
</dbReference>
<proteinExistence type="predicted"/>
<gene>
    <name evidence="1" type="ORF">SAMN02745883_02031</name>
</gene>
<dbReference type="STRING" id="1121266.SAMN02745883_02031"/>
<reference evidence="1 2" key="1">
    <citation type="submission" date="2016-11" db="EMBL/GenBank/DDBJ databases">
        <authorList>
            <person name="Jaros S."/>
            <person name="Januszkiewicz K."/>
            <person name="Wedrychowicz H."/>
        </authorList>
    </citation>
    <scope>NUCLEOTIDE SEQUENCE [LARGE SCALE GENOMIC DNA]</scope>
    <source>
        <strain evidence="1 2">DSM 14501</strain>
    </source>
</reference>
<evidence type="ECO:0000313" key="1">
    <source>
        <dbReference type="EMBL" id="SHK43130.1"/>
    </source>
</evidence>
<evidence type="ECO:0000313" key="2">
    <source>
        <dbReference type="Proteomes" id="UP000184082"/>
    </source>
</evidence>
<dbReference type="AlphaFoldDB" id="A0A1M6SEJ4"/>
<protein>
    <submittedName>
        <fullName evidence="1">Uncharacterized protein</fullName>
    </submittedName>
</protein>
<organism evidence="1 2">
    <name type="scientific">Caminicella sporogenes DSM 14501</name>
    <dbReference type="NCBI Taxonomy" id="1121266"/>
    <lineage>
        <taxon>Bacteria</taxon>
        <taxon>Bacillati</taxon>
        <taxon>Bacillota</taxon>
        <taxon>Clostridia</taxon>
        <taxon>Peptostreptococcales</taxon>
        <taxon>Caminicellaceae</taxon>
        <taxon>Caminicella</taxon>
    </lineage>
</organism>
<dbReference type="EMBL" id="FRAJ01000018">
    <property type="protein sequence ID" value="SHK43130.1"/>
    <property type="molecule type" value="Genomic_DNA"/>
</dbReference>
<keyword evidence="2" id="KW-1185">Reference proteome</keyword>
<dbReference type="InterPro" id="IPR057808">
    <property type="entry name" value="YxiG"/>
</dbReference>
<accession>A0A1M6SEJ4</accession>